<evidence type="ECO:0000256" key="9">
    <source>
        <dbReference type="ARBA" id="ARBA00052017"/>
    </source>
</evidence>
<dbReference type="InterPro" id="IPR020922">
    <property type="entry name" value="dITP/XTP_pyrophosphatase"/>
</dbReference>
<dbReference type="InterPro" id="IPR002637">
    <property type="entry name" value="RdgB/HAM1"/>
</dbReference>
<dbReference type="CDD" id="cd00515">
    <property type="entry name" value="HAM1"/>
    <property type="match status" value="1"/>
</dbReference>
<dbReference type="Pfam" id="PF01725">
    <property type="entry name" value="Ham1p_like"/>
    <property type="match status" value="1"/>
</dbReference>
<dbReference type="GO" id="GO:0009117">
    <property type="term" value="P:nucleotide metabolic process"/>
    <property type="evidence" value="ECO:0007669"/>
    <property type="project" value="UniProtKB-KW"/>
</dbReference>
<comment type="subunit">
    <text evidence="2 10">Homodimer.</text>
</comment>
<keyword evidence="4 10" id="KW-0547">Nucleotide-binding</keyword>
<dbReference type="Gene3D" id="3.90.950.10">
    <property type="match status" value="1"/>
</dbReference>
<reference evidence="12 13" key="1">
    <citation type="submission" date="2019-08" db="EMBL/GenBank/DDBJ databases">
        <title>Genome of Luteibaculum oceani JCM 18817.</title>
        <authorList>
            <person name="Bowman J.P."/>
        </authorList>
    </citation>
    <scope>NUCLEOTIDE SEQUENCE [LARGE SCALE GENOMIC DNA]</scope>
    <source>
        <strain evidence="12 13">JCM 18817</strain>
    </source>
</reference>
<evidence type="ECO:0000256" key="11">
    <source>
        <dbReference type="RuleBase" id="RU003781"/>
    </source>
</evidence>
<comment type="caution">
    <text evidence="12">The sequence shown here is derived from an EMBL/GenBank/DDBJ whole genome shotgun (WGS) entry which is preliminary data.</text>
</comment>
<comment type="caution">
    <text evidence="10">Lacks conserved residue(s) required for the propagation of feature annotation.</text>
</comment>
<evidence type="ECO:0000256" key="4">
    <source>
        <dbReference type="ARBA" id="ARBA00022741"/>
    </source>
</evidence>
<dbReference type="FunFam" id="3.90.950.10:FF:000001">
    <property type="entry name" value="dITP/XTP pyrophosphatase"/>
    <property type="match status" value="1"/>
</dbReference>
<name>A0A5C6V8W8_9FLAO</name>
<feature type="binding site" evidence="10">
    <location>
        <position position="175"/>
    </location>
    <ligand>
        <name>substrate</name>
    </ligand>
</feature>
<dbReference type="SUPFAM" id="SSF52972">
    <property type="entry name" value="ITPase-like"/>
    <property type="match status" value="1"/>
</dbReference>
<keyword evidence="7 10" id="KW-0546">Nucleotide metabolism</keyword>
<dbReference type="GO" id="GO:0005829">
    <property type="term" value="C:cytosol"/>
    <property type="evidence" value="ECO:0007669"/>
    <property type="project" value="TreeGrafter"/>
</dbReference>
<comment type="cofactor">
    <cofactor evidence="10">
        <name>Mg(2+)</name>
        <dbReference type="ChEBI" id="CHEBI:18420"/>
    </cofactor>
    <text evidence="10">Binds 1 Mg(2+) ion per subunit.</text>
</comment>
<dbReference type="GO" id="GO:0000166">
    <property type="term" value="F:nucleotide binding"/>
    <property type="evidence" value="ECO:0007669"/>
    <property type="project" value="UniProtKB-KW"/>
</dbReference>
<organism evidence="12 13">
    <name type="scientific">Luteibaculum oceani</name>
    <dbReference type="NCBI Taxonomy" id="1294296"/>
    <lineage>
        <taxon>Bacteria</taxon>
        <taxon>Pseudomonadati</taxon>
        <taxon>Bacteroidota</taxon>
        <taxon>Flavobacteriia</taxon>
        <taxon>Flavobacteriales</taxon>
        <taxon>Luteibaculaceae</taxon>
        <taxon>Luteibaculum</taxon>
    </lineage>
</organism>
<comment type="function">
    <text evidence="10">Pyrophosphatase that catalyzes the hydrolysis of nucleoside triphosphates to their monophosphate derivatives, with a high preference for the non-canonical purine nucleotides XTP (xanthosine triphosphate), dITP (deoxyinosine triphosphate) and ITP. Seems to function as a house-cleaning enzyme that removes non-canonical purine nucleotides from the nucleotide pool, thus preventing their incorporation into DNA/RNA and avoiding chromosomal lesions.</text>
</comment>
<keyword evidence="6 10" id="KW-0460">Magnesium</keyword>
<dbReference type="PANTHER" id="PTHR11067">
    <property type="entry name" value="INOSINE TRIPHOSPHATE PYROPHOSPHATASE/HAM1 PROTEIN"/>
    <property type="match status" value="1"/>
</dbReference>
<feature type="binding site" evidence="10">
    <location>
        <position position="73"/>
    </location>
    <ligand>
        <name>substrate</name>
    </ligand>
</feature>
<proteinExistence type="inferred from homology"/>
<dbReference type="InterPro" id="IPR029001">
    <property type="entry name" value="ITPase-like_fam"/>
</dbReference>
<sequence>MTKRRTMLCASNNQGKIKEFKEMFSGYDVLGLKDMGINVDIPENGKTFEENALIKLRYLAKQHPDLTIIADDSGLCVNALDGAPGVYSARYSGEDATDASNNKKLLEQLDGIEDRSAYFVCVLALFHNGLEYVFEGRVSGTIAKQISGDYGFGYDPLFIPRSFDKTFADLPKQVKKDISHRANAVKQLKEFLLR</sequence>
<evidence type="ECO:0000256" key="5">
    <source>
        <dbReference type="ARBA" id="ARBA00022801"/>
    </source>
</evidence>
<gene>
    <name evidence="12" type="primary">rdgB</name>
    <name evidence="12" type="ORF">FRX97_05785</name>
</gene>
<dbReference type="EMBL" id="VORB01000004">
    <property type="protein sequence ID" value="TXC81517.1"/>
    <property type="molecule type" value="Genomic_DNA"/>
</dbReference>
<dbReference type="RefSeq" id="WP_147014246.1">
    <property type="nucleotide sequence ID" value="NZ_VORB01000004.1"/>
</dbReference>
<keyword evidence="13" id="KW-1185">Reference proteome</keyword>
<evidence type="ECO:0000256" key="8">
    <source>
        <dbReference type="ARBA" id="ARBA00051875"/>
    </source>
</evidence>
<dbReference type="GO" id="GO:0009146">
    <property type="term" value="P:purine nucleoside triphosphate catabolic process"/>
    <property type="evidence" value="ECO:0007669"/>
    <property type="project" value="UniProtKB-UniRule"/>
</dbReference>
<dbReference type="GO" id="GO:0036222">
    <property type="term" value="F:XTP diphosphatase activity"/>
    <property type="evidence" value="ECO:0007669"/>
    <property type="project" value="UniProtKB-UniRule"/>
</dbReference>
<feature type="binding site" evidence="10">
    <location>
        <position position="72"/>
    </location>
    <ligand>
        <name>Mg(2+)</name>
        <dbReference type="ChEBI" id="CHEBI:18420"/>
    </ligand>
</feature>
<feature type="binding site" evidence="10">
    <location>
        <begin position="11"/>
        <end position="16"/>
    </location>
    <ligand>
        <name>substrate</name>
    </ligand>
</feature>
<dbReference type="OrthoDB" id="9807456at2"/>
<dbReference type="PANTHER" id="PTHR11067:SF9">
    <property type="entry name" value="INOSINE TRIPHOSPHATE PYROPHOSPHATASE"/>
    <property type="match status" value="1"/>
</dbReference>
<dbReference type="EC" id="3.6.1.66" evidence="10"/>
<evidence type="ECO:0000256" key="3">
    <source>
        <dbReference type="ARBA" id="ARBA00022723"/>
    </source>
</evidence>
<feature type="binding site" evidence="10">
    <location>
        <begin position="152"/>
        <end position="155"/>
    </location>
    <ligand>
        <name>substrate</name>
    </ligand>
</feature>
<comment type="catalytic activity">
    <reaction evidence="8 10">
        <text>dITP + H2O = dIMP + diphosphate + H(+)</text>
        <dbReference type="Rhea" id="RHEA:28342"/>
        <dbReference type="ChEBI" id="CHEBI:15377"/>
        <dbReference type="ChEBI" id="CHEBI:15378"/>
        <dbReference type="ChEBI" id="CHEBI:33019"/>
        <dbReference type="ChEBI" id="CHEBI:61194"/>
        <dbReference type="ChEBI" id="CHEBI:61382"/>
        <dbReference type="EC" id="3.6.1.66"/>
    </reaction>
</comment>
<evidence type="ECO:0000256" key="6">
    <source>
        <dbReference type="ARBA" id="ARBA00022842"/>
    </source>
</evidence>
<evidence type="ECO:0000313" key="12">
    <source>
        <dbReference type="EMBL" id="TXC81517.1"/>
    </source>
</evidence>
<comment type="similarity">
    <text evidence="1 10 11">Belongs to the HAM1 NTPase family.</text>
</comment>
<dbReference type="GO" id="GO:0017111">
    <property type="term" value="F:ribonucleoside triphosphate phosphatase activity"/>
    <property type="evidence" value="ECO:0007669"/>
    <property type="project" value="InterPro"/>
</dbReference>
<protein>
    <recommendedName>
        <fullName evidence="10">dITP/XTP pyrophosphatase</fullName>
        <ecNumber evidence="10">3.6.1.66</ecNumber>
    </recommendedName>
    <alternativeName>
        <fullName evidence="10">Non-canonical purine NTP pyrophosphatase</fullName>
    </alternativeName>
    <alternativeName>
        <fullName evidence="10">Non-standard purine NTP pyrophosphatase</fullName>
    </alternativeName>
    <alternativeName>
        <fullName evidence="10">Nucleoside-triphosphate diphosphatase</fullName>
    </alternativeName>
    <alternativeName>
        <fullName evidence="10">Nucleoside-triphosphate pyrophosphatase</fullName>
        <shortName evidence="10">NTPase</shortName>
    </alternativeName>
</protein>
<evidence type="ECO:0000256" key="10">
    <source>
        <dbReference type="HAMAP-Rule" id="MF_01405"/>
    </source>
</evidence>
<dbReference type="AlphaFoldDB" id="A0A5C6V8W8"/>
<keyword evidence="5 10" id="KW-0378">Hydrolase</keyword>
<dbReference type="GO" id="GO:0036220">
    <property type="term" value="F:ITP diphosphatase activity"/>
    <property type="evidence" value="ECO:0007669"/>
    <property type="project" value="UniProtKB-UniRule"/>
</dbReference>
<dbReference type="GO" id="GO:0046872">
    <property type="term" value="F:metal ion binding"/>
    <property type="evidence" value="ECO:0007669"/>
    <property type="project" value="UniProtKB-KW"/>
</dbReference>
<dbReference type="NCBIfam" id="TIGR00042">
    <property type="entry name" value="RdgB/HAM1 family non-canonical purine NTP pyrophosphatase"/>
    <property type="match status" value="1"/>
</dbReference>
<dbReference type="HAMAP" id="MF_01405">
    <property type="entry name" value="Non_canon_purine_NTPase"/>
    <property type="match status" value="1"/>
</dbReference>
<comment type="catalytic activity">
    <reaction evidence="10">
        <text>ITP + H2O = IMP + diphosphate + H(+)</text>
        <dbReference type="Rhea" id="RHEA:29399"/>
        <dbReference type="ChEBI" id="CHEBI:15377"/>
        <dbReference type="ChEBI" id="CHEBI:15378"/>
        <dbReference type="ChEBI" id="CHEBI:33019"/>
        <dbReference type="ChEBI" id="CHEBI:58053"/>
        <dbReference type="ChEBI" id="CHEBI:61402"/>
        <dbReference type="EC" id="3.6.1.66"/>
    </reaction>
</comment>
<keyword evidence="3 10" id="KW-0479">Metal-binding</keyword>
<dbReference type="GO" id="GO:0035870">
    <property type="term" value="F:dITP diphosphatase activity"/>
    <property type="evidence" value="ECO:0007669"/>
    <property type="project" value="UniProtKB-UniRule"/>
</dbReference>
<dbReference type="Proteomes" id="UP000321168">
    <property type="component" value="Unassembled WGS sequence"/>
</dbReference>
<evidence type="ECO:0000256" key="1">
    <source>
        <dbReference type="ARBA" id="ARBA00008023"/>
    </source>
</evidence>
<comment type="catalytic activity">
    <reaction evidence="9 10">
        <text>XTP + H2O = XMP + diphosphate + H(+)</text>
        <dbReference type="Rhea" id="RHEA:28610"/>
        <dbReference type="ChEBI" id="CHEBI:15377"/>
        <dbReference type="ChEBI" id="CHEBI:15378"/>
        <dbReference type="ChEBI" id="CHEBI:33019"/>
        <dbReference type="ChEBI" id="CHEBI:57464"/>
        <dbReference type="ChEBI" id="CHEBI:61314"/>
        <dbReference type="EC" id="3.6.1.66"/>
    </reaction>
</comment>
<accession>A0A5C6V8W8</accession>
<evidence type="ECO:0000256" key="7">
    <source>
        <dbReference type="ARBA" id="ARBA00023080"/>
    </source>
</evidence>
<feature type="active site" description="Proton acceptor" evidence="10">
    <location>
        <position position="72"/>
    </location>
</feature>
<evidence type="ECO:0000313" key="13">
    <source>
        <dbReference type="Proteomes" id="UP000321168"/>
    </source>
</evidence>
<feature type="binding site" evidence="10">
    <location>
        <begin position="180"/>
        <end position="181"/>
    </location>
    <ligand>
        <name>substrate</name>
    </ligand>
</feature>
<evidence type="ECO:0000256" key="2">
    <source>
        <dbReference type="ARBA" id="ARBA00011738"/>
    </source>
</evidence>